<accession>A0ABP5FJM3</accession>
<comment type="caution">
    <text evidence="3">The sequence shown here is derived from an EMBL/GenBank/DDBJ whole genome shotgun (WGS) entry which is preliminary data.</text>
</comment>
<dbReference type="RefSeq" id="WP_344665646.1">
    <property type="nucleotide sequence ID" value="NZ_BAAAQN010000011.1"/>
</dbReference>
<organism evidence="3 4">
    <name type="scientific">Catenulispora yoronensis</name>
    <dbReference type="NCBI Taxonomy" id="450799"/>
    <lineage>
        <taxon>Bacteria</taxon>
        <taxon>Bacillati</taxon>
        <taxon>Actinomycetota</taxon>
        <taxon>Actinomycetes</taxon>
        <taxon>Catenulisporales</taxon>
        <taxon>Catenulisporaceae</taxon>
        <taxon>Catenulispora</taxon>
    </lineage>
</organism>
<evidence type="ECO:0000256" key="2">
    <source>
        <dbReference type="SAM" id="Phobius"/>
    </source>
</evidence>
<gene>
    <name evidence="3" type="ORF">GCM10009839_24360</name>
</gene>
<feature type="region of interest" description="Disordered" evidence="1">
    <location>
        <begin position="34"/>
        <end position="60"/>
    </location>
</feature>
<reference evidence="4" key="1">
    <citation type="journal article" date="2019" name="Int. J. Syst. Evol. Microbiol.">
        <title>The Global Catalogue of Microorganisms (GCM) 10K type strain sequencing project: providing services to taxonomists for standard genome sequencing and annotation.</title>
        <authorList>
            <consortium name="The Broad Institute Genomics Platform"/>
            <consortium name="The Broad Institute Genome Sequencing Center for Infectious Disease"/>
            <person name="Wu L."/>
            <person name="Ma J."/>
        </authorList>
    </citation>
    <scope>NUCLEOTIDE SEQUENCE [LARGE SCALE GENOMIC DNA]</scope>
    <source>
        <strain evidence="4">JCM 16014</strain>
    </source>
</reference>
<name>A0ABP5FJM3_9ACTN</name>
<proteinExistence type="predicted"/>
<keyword evidence="2" id="KW-0812">Transmembrane</keyword>
<sequence length="162" mass="16540">MADHTMPRTWRGLALIVAMLMMLVTGCQSTGGADASSGSGGGTGGAQAAAPAAPNPAAKSTEKLCGAPPCVRFMSRSDTKSLADTLKNHPLASTIAVHLALGMLCGGILCLLGEGVSMPFVEKKASEAADQHGCLKVSILPNKDKFSLMSITSSNESPYCTD</sequence>
<keyword evidence="2" id="KW-1133">Transmembrane helix</keyword>
<keyword evidence="4" id="KW-1185">Reference proteome</keyword>
<evidence type="ECO:0000313" key="4">
    <source>
        <dbReference type="Proteomes" id="UP001500751"/>
    </source>
</evidence>
<dbReference type="Proteomes" id="UP001500751">
    <property type="component" value="Unassembled WGS sequence"/>
</dbReference>
<evidence type="ECO:0000256" key="1">
    <source>
        <dbReference type="SAM" id="MobiDB-lite"/>
    </source>
</evidence>
<protein>
    <submittedName>
        <fullName evidence="3">Uncharacterized protein</fullName>
    </submittedName>
</protein>
<feature type="transmembrane region" description="Helical" evidence="2">
    <location>
        <begin position="91"/>
        <end position="113"/>
    </location>
</feature>
<keyword evidence="2" id="KW-0472">Membrane</keyword>
<feature type="compositionally biased region" description="Low complexity" evidence="1">
    <location>
        <begin position="46"/>
        <end position="59"/>
    </location>
</feature>
<dbReference type="EMBL" id="BAAAQN010000011">
    <property type="protein sequence ID" value="GAA2025393.1"/>
    <property type="molecule type" value="Genomic_DNA"/>
</dbReference>
<evidence type="ECO:0000313" key="3">
    <source>
        <dbReference type="EMBL" id="GAA2025393.1"/>
    </source>
</evidence>